<accession>A0AAW1L6I3</accession>
<keyword evidence="4" id="KW-1185">Reference proteome</keyword>
<proteinExistence type="predicted"/>
<comment type="caution">
    <text evidence="3">The sequence shown here is derived from an EMBL/GenBank/DDBJ whole genome shotgun (WGS) entry which is preliminary data.</text>
</comment>
<dbReference type="Pfam" id="PF03184">
    <property type="entry name" value="DDE_1"/>
    <property type="match status" value="1"/>
</dbReference>
<dbReference type="AlphaFoldDB" id="A0AAW1L6I3"/>
<organism evidence="3 4">
    <name type="scientific">Popillia japonica</name>
    <name type="common">Japanese beetle</name>
    <dbReference type="NCBI Taxonomy" id="7064"/>
    <lineage>
        <taxon>Eukaryota</taxon>
        <taxon>Metazoa</taxon>
        <taxon>Ecdysozoa</taxon>
        <taxon>Arthropoda</taxon>
        <taxon>Hexapoda</taxon>
        <taxon>Insecta</taxon>
        <taxon>Pterygota</taxon>
        <taxon>Neoptera</taxon>
        <taxon>Endopterygota</taxon>
        <taxon>Coleoptera</taxon>
        <taxon>Polyphaga</taxon>
        <taxon>Scarabaeiformia</taxon>
        <taxon>Scarabaeidae</taxon>
        <taxon>Rutelinae</taxon>
        <taxon>Popillia</taxon>
    </lineage>
</organism>
<dbReference type="Proteomes" id="UP001458880">
    <property type="component" value="Unassembled WGS sequence"/>
</dbReference>
<dbReference type="PANTHER" id="PTHR19303">
    <property type="entry name" value="TRANSPOSON"/>
    <property type="match status" value="1"/>
</dbReference>
<gene>
    <name evidence="3" type="ORF">QE152_g16106</name>
</gene>
<name>A0AAW1L6I3_POPJA</name>
<dbReference type="InterPro" id="IPR004875">
    <property type="entry name" value="DDE_SF_endonuclease_dom"/>
</dbReference>
<dbReference type="PROSITE" id="PS51253">
    <property type="entry name" value="HTH_CENPB"/>
    <property type="match status" value="1"/>
</dbReference>
<sequence length="152" mass="17645">MEKGKQFRDELGLSETEYVFSDGWLYRFKTRHGIRKLDVAGEIRSANRNASEEYKEDVENLVELHNLSASQIYNADETGLLWRCLPNSTLADRDEKCVKGFKMNKERLTVLLCANSSGDQMLTPYVIGKYKKLRAYKDKTFQLFIEFSPMRG</sequence>
<dbReference type="PANTHER" id="PTHR19303:SF16">
    <property type="entry name" value="JERKY PROTEIN HOMOLOG-LIKE"/>
    <property type="match status" value="1"/>
</dbReference>
<evidence type="ECO:0000313" key="3">
    <source>
        <dbReference type="EMBL" id="KAK9729139.1"/>
    </source>
</evidence>
<dbReference type="GO" id="GO:0005634">
    <property type="term" value="C:nucleus"/>
    <property type="evidence" value="ECO:0007669"/>
    <property type="project" value="TreeGrafter"/>
</dbReference>
<dbReference type="EMBL" id="JASPKY010000163">
    <property type="protein sequence ID" value="KAK9729139.1"/>
    <property type="molecule type" value="Genomic_DNA"/>
</dbReference>
<reference evidence="3 4" key="1">
    <citation type="journal article" date="2024" name="BMC Genomics">
        <title>De novo assembly and annotation of Popillia japonica's genome with initial clues to its potential as an invasive pest.</title>
        <authorList>
            <person name="Cucini C."/>
            <person name="Boschi S."/>
            <person name="Funari R."/>
            <person name="Cardaioli E."/>
            <person name="Iannotti N."/>
            <person name="Marturano G."/>
            <person name="Paoli F."/>
            <person name="Bruttini M."/>
            <person name="Carapelli A."/>
            <person name="Frati F."/>
            <person name="Nardi F."/>
        </authorList>
    </citation>
    <scope>NUCLEOTIDE SEQUENCE [LARGE SCALE GENOMIC DNA]</scope>
    <source>
        <strain evidence="3">DMR45628</strain>
    </source>
</reference>
<dbReference type="InterPro" id="IPR050863">
    <property type="entry name" value="CenT-Element_Derived"/>
</dbReference>
<keyword evidence="1 3" id="KW-0238">DNA-binding</keyword>
<protein>
    <submittedName>
        <fullName evidence="3">Tc5 transposase DNA-binding domain</fullName>
    </submittedName>
</protein>
<evidence type="ECO:0000259" key="2">
    <source>
        <dbReference type="PROSITE" id="PS51253"/>
    </source>
</evidence>
<feature type="domain" description="HTH CENPB-type" evidence="2">
    <location>
        <begin position="1"/>
        <end position="38"/>
    </location>
</feature>
<dbReference type="GO" id="GO:0003677">
    <property type="term" value="F:DNA binding"/>
    <property type="evidence" value="ECO:0007669"/>
    <property type="project" value="UniProtKB-KW"/>
</dbReference>
<dbReference type="InterPro" id="IPR006600">
    <property type="entry name" value="HTH_CenpB_DNA-bd_dom"/>
</dbReference>
<evidence type="ECO:0000313" key="4">
    <source>
        <dbReference type="Proteomes" id="UP001458880"/>
    </source>
</evidence>
<dbReference type="Pfam" id="PF03221">
    <property type="entry name" value="HTH_Tnp_Tc5"/>
    <property type="match status" value="1"/>
</dbReference>
<dbReference type="Gene3D" id="1.10.10.60">
    <property type="entry name" value="Homeodomain-like"/>
    <property type="match status" value="1"/>
</dbReference>
<evidence type="ECO:0000256" key="1">
    <source>
        <dbReference type="ARBA" id="ARBA00023125"/>
    </source>
</evidence>